<accession>A0A183EBM3</accession>
<dbReference type="AlphaFoldDB" id="A0A183EBM3"/>
<reference evidence="1 2" key="2">
    <citation type="submission" date="2018-11" db="EMBL/GenBank/DDBJ databases">
        <authorList>
            <consortium name="Pathogen Informatics"/>
        </authorList>
    </citation>
    <scope>NUCLEOTIDE SEQUENCE [LARGE SCALE GENOMIC DNA]</scope>
</reference>
<sequence length="206" mass="22787">MRLFERSSPVVVVPQGRRKQLVLEAHADTSVTGGLGCTDILKWVRECQQCAILNTHPKHVPPLRPITTSKPYEIVGIDHVPPLRPITTFKPYEIVGIDVLKLGLTRAGNRYLLVVIDHFTKWCSAYSIPDKKADTIAKVFADAWCAREGRTPLVFLPPQFTAREARRQPLLELAVHSCGDKQPTAVTIAAVLPAGNTSLNLLPVRT</sequence>
<evidence type="ECO:0000313" key="3">
    <source>
        <dbReference type="WBParaSite" id="GPUH_0001838901-mRNA-1"/>
    </source>
</evidence>
<name>A0A183EBM3_9BILA</name>
<organism evidence="3">
    <name type="scientific">Gongylonema pulchrum</name>
    <dbReference type="NCBI Taxonomy" id="637853"/>
    <lineage>
        <taxon>Eukaryota</taxon>
        <taxon>Metazoa</taxon>
        <taxon>Ecdysozoa</taxon>
        <taxon>Nematoda</taxon>
        <taxon>Chromadorea</taxon>
        <taxon>Rhabditida</taxon>
        <taxon>Spirurina</taxon>
        <taxon>Spiruromorpha</taxon>
        <taxon>Spiruroidea</taxon>
        <taxon>Gongylonematidae</taxon>
        <taxon>Gongylonema</taxon>
    </lineage>
</organism>
<protein>
    <submittedName>
        <fullName evidence="3">Integrase catalytic domain-containing protein</fullName>
    </submittedName>
</protein>
<evidence type="ECO:0000313" key="2">
    <source>
        <dbReference type="Proteomes" id="UP000271098"/>
    </source>
</evidence>
<gene>
    <name evidence="1" type="ORF">GPUH_LOCUS18365</name>
</gene>
<dbReference type="PANTHER" id="PTHR47266">
    <property type="entry name" value="ENDONUCLEASE-RELATED"/>
    <property type="match status" value="1"/>
</dbReference>
<dbReference type="InterPro" id="IPR036397">
    <property type="entry name" value="RNaseH_sf"/>
</dbReference>
<dbReference type="InterPro" id="IPR012337">
    <property type="entry name" value="RNaseH-like_sf"/>
</dbReference>
<proteinExistence type="predicted"/>
<dbReference type="WBParaSite" id="GPUH_0001838901-mRNA-1">
    <property type="protein sequence ID" value="GPUH_0001838901-mRNA-1"/>
    <property type="gene ID" value="GPUH_0001838901"/>
</dbReference>
<reference evidence="3" key="1">
    <citation type="submission" date="2016-06" db="UniProtKB">
        <authorList>
            <consortium name="WormBaseParasite"/>
        </authorList>
    </citation>
    <scope>IDENTIFICATION</scope>
</reference>
<evidence type="ECO:0000313" key="1">
    <source>
        <dbReference type="EMBL" id="VDN31584.1"/>
    </source>
</evidence>
<dbReference type="SUPFAM" id="SSF53098">
    <property type="entry name" value="Ribonuclease H-like"/>
    <property type="match status" value="1"/>
</dbReference>
<keyword evidence="2" id="KW-1185">Reference proteome</keyword>
<dbReference type="Proteomes" id="UP000271098">
    <property type="component" value="Unassembled WGS sequence"/>
</dbReference>
<dbReference type="Gene3D" id="3.30.420.10">
    <property type="entry name" value="Ribonuclease H-like superfamily/Ribonuclease H"/>
    <property type="match status" value="1"/>
</dbReference>
<dbReference type="InterPro" id="IPR052160">
    <property type="entry name" value="Gypsy_RT_Integrase-like"/>
</dbReference>
<dbReference type="EMBL" id="UYRT01086633">
    <property type="protein sequence ID" value="VDN31584.1"/>
    <property type="molecule type" value="Genomic_DNA"/>
</dbReference>
<dbReference type="OrthoDB" id="5839379at2759"/>
<dbReference type="GO" id="GO:0003676">
    <property type="term" value="F:nucleic acid binding"/>
    <property type="evidence" value="ECO:0007669"/>
    <property type="project" value="InterPro"/>
</dbReference>